<evidence type="ECO:0000313" key="3">
    <source>
        <dbReference type="Proteomes" id="UP000236664"/>
    </source>
</evidence>
<comment type="caution">
    <text evidence="2">The sequence shown here is derived from an EMBL/GenBank/DDBJ whole genome shotgun (WGS) entry which is preliminary data.</text>
</comment>
<accession>A0A2K0WGD5</accession>
<keyword evidence="3" id="KW-1185">Reference proteome</keyword>
<organism evidence="2 3">
    <name type="scientific">Gibberella nygamai</name>
    <name type="common">Bean root rot disease fungus</name>
    <name type="synonym">Fusarium nygamai</name>
    <dbReference type="NCBI Taxonomy" id="42673"/>
    <lineage>
        <taxon>Eukaryota</taxon>
        <taxon>Fungi</taxon>
        <taxon>Dikarya</taxon>
        <taxon>Ascomycota</taxon>
        <taxon>Pezizomycotina</taxon>
        <taxon>Sordariomycetes</taxon>
        <taxon>Hypocreomycetidae</taxon>
        <taxon>Hypocreales</taxon>
        <taxon>Nectriaceae</taxon>
        <taxon>Fusarium</taxon>
        <taxon>Fusarium fujikuroi species complex</taxon>
    </lineage>
</organism>
<evidence type="ECO:0000256" key="1">
    <source>
        <dbReference type="SAM" id="MobiDB-lite"/>
    </source>
</evidence>
<name>A0A2K0WGD5_GIBNY</name>
<feature type="compositionally biased region" description="Basic and acidic residues" evidence="1">
    <location>
        <begin position="82"/>
        <end position="93"/>
    </location>
</feature>
<dbReference type="STRING" id="42673.A0A2K0WGD5"/>
<sequence length="103" mass="11494">MVAEVLSEAITNTIKSTKFEHRVEAWSCAEVLSSGGCEGAEAREIEQKKSDARCNGLRQFPVYQGRWPVASPDFERDIMPMCQENDRGGREGKNYLAAASHMQ</sequence>
<dbReference type="AlphaFoldDB" id="A0A2K0WGD5"/>
<dbReference type="OrthoDB" id="48988at2759"/>
<dbReference type="Proteomes" id="UP000236664">
    <property type="component" value="Unassembled WGS sequence"/>
</dbReference>
<proteinExistence type="predicted"/>
<evidence type="ECO:0000313" key="2">
    <source>
        <dbReference type="EMBL" id="PNP81326.1"/>
    </source>
</evidence>
<protein>
    <submittedName>
        <fullName evidence="2">Uncharacterized protein</fullName>
    </submittedName>
</protein>
<feature type="region of interest" description="Disordered" evidence="1">
    <location>
        <begin position="82"/>
        <end position="103"/>
    </location>
</feature>
<reference evidence="2 3" key="1">
    <citation type="submission" date="2017-06" db="EMBL/GenBank/DDBJ databases">
        <title>Genome of Fusarium nygamai isolate CS10214.</title>
        <authorList>
            <person name="Gardiner D.M."/>
            <person name="Obanor F."/>
            <person name="Kazan K."/>
        </authorList>
    </citation>
    <scope>NUCLEOTIDE SEQUENCE [LARGE SCALE GENOMIC DNA]</scope>
    <source>
        <strain evidence="2 3">CS10214</strain>
    </source>
</reference>
<dbReference type="EMBL" id="MTQA01000070">
    <property type="protein sequence ID" value="PNP81326.1"/>
    <property type="molecule type" value="Genomic_DNA"/>
</dbReference>
<gene>
    <name evidence="2" type="ORF">FNYG_05358</name>
</gene>